<organism evidence="6 7">
    <name type="scientific">Tautonia plasticadhaerens</name>
    <dbReference type="NCBI Taxonomy" id="2527974"/>
    <lineage>
        <taxon>Bacteria</taxon>
        <taxon>Pseudomonadati</taxon>
        <taxon>Planctomycetota</taxon>
        <taxon>Planctomycetia</taxon>
        <taxon>Isosphaerales</taxon>
        <taxon>Isosphaeraceae</taxon>
        <taxon>Tautonia</taxon>
    </lineage>
</organism>
<evidence type="ECO:0000313" key="7">
    <source>
        <dbReference type="Proteomes" id="UP000317835"/>
    </source>
</evidence>
<reference evidence="6 7" key="1">
    <citation type="submission" date="2019-02" db="EMBL/GenBank/DDBJ databases">
        <title>Deep-cultivation of Planctomycetes and their phenomic and genomic characterization uncovers novel biology.</title>
        <authorList>
            <person name="Wiegand S."/>
            <person name="Jogler M."/>
            <person name="Boedeker C."/>
            <person name="Pinto D."/>
            <person name="Vollmers J."/>
            <person name="Rivas-Marin E."/>
            <person name="Kohn T."/>
            <person name="Peeters S.H."/>
            <person name="Heuer A."/>
            <person name="Rast P."/>
            <person name="Oberbeckmann S."/>
            <person name="Bunk B."/>
            <person name="Jeske O."/>
            <person name="Meyerdierks A."/>
            <person name="Storesund J.E."/>
            <person name="Kallscheuer N."/>
            <person name="Luecker S."/>
            <person name="Lage O.M."/>
            <person name="Pohl T."/>
            <person name="Merkel B.J."/>
            <person name="Hornburger P."/>
            <person name="Mueller R.-W."/>
            <person name="Bruemmer F."/>
            <person name="Labrenz M."/>
            <person name="Spormann A.M."/>
            <person name="Op den Camp H."/>
            <person name="Overmann J."/>
            <person name="Amann R."/>
            <person name="Jetten M.S.M."/>
            <person name="Mascher T."/>
            <person name="Medema M.H."/>
            <person name="Devos D.P."/>
            <person name="Kaster A.-K."/>
            <person name="Ovreas L."/>
            <person name="Rohde M."/>
            <person name="Galperin M.Y."/>
            <person name="Jogler C."/>
        </authorList>
    </citation>
    <scope>NUCLEOTIDE SEQUENCE [LARGE SCALE GENOMIC DNA]</scope>
    <source>
        <strain evidence="6 7">ElP</strain>
    </source>
</reference>
<evidence type="ECO:0000256" key="1">
    <source>
        <dbReference type="ARBA" id="ARBA00023015"/>
    </source>
</evidence>
<dbReference type="InterPro" id="IPR039425">
    <property type="entry name" value="RNA_pol_sigma-70-like"/>
</dbReference>
<dbReference type="Proteomes" id="UP000317835">
    <property type="component" value="Chromosome"/>
</dbReference>
<protein>
    <submittedName>
        <fullName evidence="6">ECF sigma factor</fullName>
    </submittedName>
</protein>
<dbReference type="GO" id="GO:0006352">
    <property type="term" value="P:DNA-templated transcription initiation"/>
    <property type="evidence" value="ECO:0007669"/>
    <property type="project" value="InterPro"/>
</dbReference>
<dbReference type="SUPFAM" id="SSF88946">
    <property type="entry name" value="Sigma2 domain of RNA polymerase sigma factors"/>
    <property type="match status" value="1"/>
</dbReference>
<dbReference type="KEGG" id="tpla:ElP_59910"/>
<dbReference type="GO" id="GO:0016987">
    <property type="term" value="F:sigma factor activity"/>
    <property type="evidence" value="ECO:0007669"/>
    <property type="project" value="UniProtKB-KW"/>
</dbReference>
<evidence type="ECO:0000313" key="6">
    <source>
        <dbReference type="EMBL" id="QDV38043.1"/>
    </source>
</evidence>
<proteinExistence type="predicted"/>
<keyword evidence="7" id="KW-1185">Reference proteome</keyword>
<dbReference type="InterPro" id="IPR036388">
    <property type="entry name" value="WH-like_DNA-bd_sf"/>
</dbReference>
<evidence type="ECO:0000259" key="5">
    <source>
        <dbReference type="Pfam" id="PF07638"/>
    </source>
</evidence>
<dbReference type="Gene3D" id="1.10.10.10">
    <property type="entry name" value="Winged helix-like DNA-binding domain superfamily/Winged helix DNA-binding domain"/>
    <property type="match status" value="1"/>
</dbReference>
<gene>
    <name evidence="6" type="ORF">ElP_59910</name>
</gene>
<dbReference type="GO" id="GO:0003677">
    <property type="term" value="F:DNA binding"/>
    <property type="evidence" value="ECO:0007669"/>
    <property type="project" value="UniProtKB-KW"/>
</dbReference>
<keyword evidence="1" id="KW-0805">Transcription regulation</keyword>
<dbReference type="EMBL" id="CP036426">
    <property type="protein sequence ID" value="QDV38043.1"/>
    <property type="molecule type" value="Genomic_DNA"/>
</dbReference>
<evidence type="ECO:0000256" key="4">
    <source>
        <dbReference type="ARBA" id="ARBA00023163"/>
    </source>
</evidence>
<dbReference type="PANTHER" id="PTHR43133:SF8">
    <property type="entry name" value="RNA POLYMERASE SIGMA FACTOR HI_1459-RELATED"/>
    <property type="match status" value="1"/>
</dbReference>
<dbReference type="RefSeq" id="WP_145276251.1">
    <property type="nucleotide sequence ID" value="NZ_CP036426.1"/>
</dbReference>
<feature type="domain" description="RNA polymerase sigma-70 ECF-like HTH" evidence="5">
    <location>
        <begin position="7"/>
        <end position="194"/>
    </location>
</feature>
<dbReference type="AlphaFoldDB" id="A0A518HB07"/>
<keyword evidence="2" id="KW-0731">Sigma factor</keyword>
<sequence>MSDDGGSITGALRAWKDGDRGSVQRLWDAYFHRLVGLARGRLDRATRSASDEEDVALSAFASFCRRAERGEFPRLDDREDLWRLLFVITTRKAINRAQHDLRARRGGGRVAPATDLDGLDLRDALQRGPTPEAAAQMDEDIRRLLDALGGEPLRSVAVWKLQGYTNAEIAGRLGCVETTVERKLRTIRALWQDQDHDG</sequence>
<evidence type="ECO:0000256" key="2">
    <source>
        <dbReference type="ARBA" id="ARBA00023082"/>
    </source>
</evidence>
<dbReference type="OrthoDB" id="286837at2"/>
<dbReference type="Gene3D" id="1.10.1740.10">
    <property type="match status" value="1"/>
</dbReference>
<keyword evidence="3" id="KW-0238">DNA-binding</keyword>
<name>A0A518HB07_9BACT</name>
<keyword evidence="4" id="KW-0804">Transcription</keyword>
<evidence type="ECO:0000256" key="3">
    <source>
        <dbReference type="ARBA" id="ARBA00023125"/>
    </source>
</evidence>
<dbReference type="InterPro" id="IPR013325">
    <property type="entry name" value="RNA_pol_sigma_r2"/>
</dbReference>
<dbReference type="PANTHER" id="PTHR43133">
    <property type="entry name" value="RNA POLYMERASE ECF-TYPE SIGMA FACTO"/>
    <property type="match status" value="1"/>
</dbReference>
<dbReference type="Pfam" id="PF07638">
    <property type="entry name" value="Sigma70_ECF"/>
    <property type="match status" value="1"/>
</dbReference>
<dbReference type="InterPro" id="IPR053812">
    <property type="entry name" value="HTH_Sigma70_ECF-like"/>
</dbReference>
<accession>A0A518HB07</accession>